<keyword evidence="1" id="KW-0472">Membrane</keyword>
<dbReference type="STRING" id="1450539.A0A318ZXY1"/>
<organism evidence="2 3">
    <name type="scientific">Aspergillus saccharolyticus JOP 1030-1</name>
    <dbReference type="NCBI Taxonomy" id="1450539"/>
    <lineage>
        <taxon>Eukaryota</taxon>
        <taxon>Fungi</taxon>
        <taxon>Dikarya</taxon>
        <taxon>Ascomycota</taxon>
        <taxon>Pezizomycotina</taxon>
        <taxon>Eurotiomycetes</taxon>
        <taxon>Eurotiomycetidae</taxon>
        <taxon>Eurotiales</taxon>
        <taxon>Aspergillaceae</taxon>
        <taxon>Aspergillus</taxon>
        <taxon>Aspergillus subgen. Circumdati</taxon>
    </lineage>
</organism>
<dbReference type="Proteomes" id="UP000248349">
    <property type="component" value="Unassembled WGS sequence"/>
</dbReference>
<proteinExistence type="predicted"/>
<accession>A0A318ZXY1</accession>
<protein>
    <submittedName>
        <fullName evidence="2">Uncharacterized protein</fullName>
    </submittedName>
</protein>
<dbReference type="GeneID" id="37080117"/>
<evidence type="ECO:0000313" key="3">
    <source>
        <dbReference type="Proteomes" id="UP000248349"/>
    </source>
</evidence>
<dbReference type="OrthoDB" id="10260134at2759"/>
<dbReference type="RefSeq" id="XP_025426244.1">
    <property type="nucleotide sequence ID" value="XM_025578888.1"/>
</dbReference>
<name>A0A318ZXY1_9EURO</name>
<evidence type="ECO:0000313" key="2">
    <source>
        <dbReference type="EMBL" id="PYH40262.1"/>
    </source>
</evidence>
<gene>
    <name evidence="2" type="ORF">BP01DRAFT_410923</name>
</gene>
<feature type="transmembrane region" description="Helical" evidence="1">
    <location>
        <begin position="16"/>
        <end position="39"/>
    </location>
</feature>
<sequence length="96" mass="10697">YLNIDRDIYAARKGFFYTYIGWIIGYTLYTWGVVSIADLKTGPVVIYQQRYYGVIALSGCFVLPMLIAYYGGGANVVEFEGGVFAISRILLCQGSL</sequence>
<keyword evidence="3" id="KW-1185">Reference proteome</keyword>
<keyword evidence="1" id="KW-0812">Transmembrane</keyword>
<reference evidence="2 3" key="1">
    <citation type="submission" date="2016-12" db="EMBL/GenBank/DDBJ databases">
        <title>The genomes of Aspergillus section Nigri reveals drivers in fungal speciation.</title>
        <authorList>
            <consortium name="DOE Joint Genome Institute"/>
            <person name="Vesth T.C."/>
            <person name="Nybo J."/>
            <person name="Theobald S."/>
            <person name="Brandl J."/>
            <person name="Frisvad J.C."/>
            <person name="Nielsen K.F."/>
            <person name="Lyhne E.K."/>
            <person name="Kogle M.E."/>
            <person name="Kuo A."/>
            <person name="Riley R."/>
            <person name="Clum A."/>
            <person name="Nolan M."/>
            <person name="Lipzen A."/>
            <person name="Salamov A."/>
            <person name="Henrissat B."/>
            <person name="Wiebenga A."/>
            <person name="De Vries R.P."/>
            <person name="Grigoriev I.V."/>
            <person name="Mortensen U.H."/>
            <person name="Andersen M.R."/>
            <person name="Baker S.E."/>
        </authorList>
    </citation>
    <scope>NUCLEOTIDE SEQUENCE [LARGE SCALE GENOMIC DNA]</scope>
    <source>
        <strain evidence="2 3">JOP 1030-1</strain>
    </source>
</reference>
<dbReference type="AlphaFoldDB" id="A0A318ZXY1"/>
<feature type="non-terminal residue" evidence="2">
    <location>
        <position position="1"/>
    </location>
</feature>
<dbReference type="EMBL" id="KZ821292">
    <property type="protein sequence ID" value="PYH40262.1"/>
    <property type="molecule type" value="Genomic_DNA"/>
</dbReference>
<evidence type="ECO:0000256" key="1">
    <source>
        <dbReference type="SAM" id="Phobius"/>
    </source>
</evidence>
<keyword evidence="1" id="KW-1133">Transmembrane helix</keyword>
<feature type="transmembrane region" description="Helical" evidence="1">
    <location>
        <begin position="51"/>
        <end position="71"/>
    </location>
</feature>